<dbReference type="InterPro" id="IPR036891">
    <property type="entry name" value="Signal_recog_part_SRP54_M_sf"/>
</dbReference>
<reference evidence="1" key="1">
    <citation type="journal article" date="2014" name="Front. Microbiol.">
        <title>High frequency of phylogenetically diverse reductive dehalogenase-homologous genes in deep subseafloor sedimentary metagenomes.</title>
        <authorList>
            <person name="Kawai M."/>
            <person name="Futagami T."/>
            <person name="Toyoda A."/>
            <person name="Takaki Y."/>
            <person name="Nishi S."/>
            <person name="Hori S."/>
            <person name="Arai W."/>
            <person name="Tsubouchi T."/>
            <person name="Morono Y."/>
            <person name="Uchiyama I."/>
            <person name="Ito T."/>
            <person name="Fujiyama A."/>
            <person name="Inagaki F."/>
            <person name="Takami H."/>
        </authorList>
    </citation>
    <scope>NUCLEOTIDE SEQUENCE</scope>
    <source>
        <strain evidence="1">Expedition CK06-06</strain>
    </source>
</reference>
<comment type="caution">
    <text evidence="1">The sequence shown here is derived from an EMBL/GenBank/DDBJ whole genome shotgun (WGS) entry which is preliminary data.</text>
</comment>
<gene>
    <name evidence="1" type="ORF">S03H2_72888</name>
</gene>
<dbReference type="GO" id="GO:0006614">
    <property type="term" value="P:SRP-dependent cotranslational protein targeting to membrane"/>
    <property type="evidence" value="ECO:0007669"/>
    <property type="project" value="InterPro"/>
</dbReference>
<protein>
    <submittedName>
        <fullName evidence="1">Uncharacterized protein</fullName>
    </submittedName>
</protein>
<evidence type="ECO:0000313" key="1">
    <source>
        <dbReference type="EMBL" id="GAH94530.1"/>
    </source>
</evidence>
<feature type="non-terminal residue" evidence="1">
    <location>
        <position position="41"/>
    </location>
</feature>
<dbReference type="GO" id="GO:0008312">
    <property type="term" value="F:7S RNA binding"/>
    <property type="evidence" value="ECO:0007669"/>
    <property type="project" value="InterPro"/>
</dbReference>
<sequence>GMGDVLTFIEKAGKTFDEQRVKELEKKVRTASFNLDDFLYQ</sequence>
<dbReference type="SUPFAM" id="SSF47446">
    <property type="entry name" value="Signal peptide-binding domain"/>
    <property type="match status" value="1"/>
</dbReference>
<dbReference type="AlphaFoldDB" id="X1KLQ2"/>
<proteinExistence type="predicted"/>
<name>X1KLQ2_9ZZZZ</name>
<dbReference type="GO" id="GO:0048500">
    <property type="term" value="C:signal recognition particle"/>
    <property type="evidence" value="ECO:0007669"/>
    <property type="project" value="InterPro"/>
</dbReference>
<dbReference type="EMBL" id="BARU01049580">
    <property type="protein sequence ID" value="GAH94530.1"/>
    <property type="molecule type" value="Genomic_DNA"/>
</dbReference>
<feature type="non-terminal residue" evidence="1">
    <location>
        <position position="1"/>
    </location>
</feature>
<organism evidence="1">
    <name type="scientific">marine sediment metagenome</name>
    <dbReference type="NCBI Taxonomy" id="412755"/>
    <lineage>
        <taxon>unclassified sequences</taxon>
        <taxon>metagenomes</taxon>
        <taxon>ecological metagenomes</taxon>
    </lineage>
</organism>
<accession>X1KLQ2</accession>